<evidence type="ECO:0000256" key="7">
    <source>
        <dbReference type="RuleBase" id="RU003346"/>
    </source>
</evidence>
<protein>
    <recommendedName>
        <fullName evidence="9">Major facilitator superfamily (MFS) profile domain-containing protein</fullName>
    </recommendedName>
</protein>
<dbReference type="InterPro" id="IPR005828">
    <property type="entry name" value="MFS_sugar_transport-like"/>
</dbReference>
<dbReference type="GO" id="GO:0016020">
    <property type="term" value="C:membrane"/>
    <property type="evidence" value="ECO:0007669"/>
    <property type="project" value="UniProtKB-SubCell"/>
</dbReference>
<dbReference type="AlphaFoldDB" id="A0AA38YCZ3"/>
<dbReference type="PROSITE" id="PS00216">
    <property type="entry name" value="SUGAR_TRANSPORT_1"/>
    <property type="match status" value="1"/>
</dbReference>
<organism evidence="10 11">
    <name type="scientific">Knufia peltigerae</name>
    <dbReference type="NCBI Taxonomy" id="1002370"/>
    <lineage>
        <taxon>Eukaryota</taxon>
        <taxon>Fungi</taxon>
        <taxon>Dikarya</taxon>
        <taxon>Ascomycota</taxon>
        <taxon>Pezizomycotina</taxon>
        <taxon>Eurotiomycetes</taxon>
        <taxon>Chaetothyriomycetidae</taxon>
        <taxon>Chaetothyriales</taxon>
        <taxon>Trichomeriaceae</taxon>
        <taxon>Knufia</taxon>
    </lineage>
</organism>
<feature type="transmembrane region" description="Helical" evidence="8">
    <location>
        <begin position="9"/>
        <end position="28"/>
    </location>
</feature>
<evidence type="ECO:0000256" key="5">
    <source>
        <dbReference type="ARBA" id="ARBA00022989"/>
    </source>
</evidence>
<dbReference type="SUPFAM" id="SSF103473">
    <property type="entry name" value="MFS general substrate transporter"/>
    <property type="match status" value="1"/>
</dbReference>
<dbReference type="NCBIfam" id="TIGR00879">
    <property type="entry name" value="SP"/>
    <property type="match status" value="1"/>
</dbReference>
<feature type="transmembrane region" description="Helical" evidence="8">
    <location>
        <begin position="272"/>
        <end position="290"/>
    </location>
</feature>
<keyword evidence="3 7" id="KW-0813">Transport</keyword>
<feature type="transmembrane region" description="Helical" evidence="8">
    <location>
        <begin position="151"/>
        <end position="175"/>
    </location>
</feature>
<feature type="transmembrane region" description="Helical" evidence="8">
    <location>
        <begin position="403"/>
        <end position="421"/>
    </location>
</feature>
<reference evidence="10" key="1">
    <citation type="submission" date="2022-10" db="EMBL/GenBank/DDBJ databases">
        <title>Culturing micro-colonial fungi from biological soil crusts in the Mojave desert and describing Neophaeococcomyces mojavensis, and introducing the new genera and species Taxawa tesnikishii.</title>
        <authorList>
            <person name="Kurbessoian T."/>
            <person name="Stajich J.E."/>
        </authorList>
    </citation>
    <scope>NUCLEOTIDE SEQUENCE</scope>
    <source>
        <strain evidence="10">TK_35</strain>
    </source>
</reference>
<evidence type="ECO:0000259" key="9">
    <source>
        <dbReference type="PROSITE" id="PS50850"/>
    </source>
</evidence>
<dbReference type="PANTHER" id="PTHR48022:SF68">
    <property type="entry name" value="MAJOR FACILITATOR SUPERFAMILY (MFS) PROFILE DOMAIN-CONTAINING PROTEIN-RELATED"/>
    <property type="match status" value="1"/>
</dbReference>
<feature type="transmembrane region" description="Helical" evidence="8">
    <location>
        <begin position="187"/>
        <end position="204"/>
    </location>
</feature>
<dbReference type="PRINTS" id="PR00171">
    <property type="entry name" value="SUGRTRNSPORT"/>
</dbReference>
<name>A0AA38YCZ3_9EURO</name>
<dbReference type="EMBL" id="JAPDRN010000005">
    <property type="protein sequence ID" value="KAJ9644817.1"/>
    <property type="molecule type" value="Genomic_DNA"/>
</dbReference>
<evidence type="ECO:0000256" key="8">
    <source>
        <dbReference type="SAM" id="Phobius"/>
    </source>
</evidence>
<gene>
    <name evidence="10" type="ORF">H2204_001279</name>
</gene>
<comment type="caution">
    <text evidence="10">The sequence shown here is derived from an EMBL/GenBank/DDBJ whole genome shotgun (WGS) entry which is preliminary data.</text>
</comment>
<dbReference type="InterPro" id="IPR003663">
    <property type="entry name" value="Sugar/inositol_transpt"/>
</dbReference>
<dbReference type="FunFam" id="1.20.1250.20:FF:000090">
    <property type="entry name" value="MFS sugar transporter, putative"/>
    <property type="match status" value="1"/>
</dbReference>
<feature type="transmembrane region" description="Helical" evidence="8">
    <location>
        <begin position="366"/>
        <end position="391"/>
    </location>
</feature>
<comment type="similarity">
    <text evidence="2 7">Belongs to the major facilitator superfamily. Sugar transporter (TC 2.A.1.1) family.</text>
</comment>
<dbReference type="GO" id="GO:0005351">
    <property type="term" value="F:carbohydrate:proton symporter activity"/>
    <property type="evidence" value="ECO:0007669"/>
    <property type="project" value="TreeGrafter"/>
</dbReference>
<feature type="transmembrane region" description="Helical" evidence="8">
    <location>
        <begin position="433"/>
        <end position="453"/>
    </location>
</feature>
<keyword evidence="5 8" id="KW-1133">Transmembrane helix</keyword>
<dbReference type="PROSITE" id="PS50850">
    <property type="entry name" value="MFS"/>
    <property type="match status" value="1"/>
</dbReference>
<feature type="transmembrane region" description="Helical" evidence="8">
    <location>
        <begin position="118"/>
        <end position="139"/>
    </location>
</feature>
<dbReference type="InterPro" id="IPR036259">
    <property type="entry name" value="MFS_trans_sf"/>
</dbReference>
<feature type="transmembrane region" description="Helical" evidence="8">
    <location>
        <begin position="310"/>
        <end position="331"/>
    </location>
</feature>
<evidence type="ECO:0000256" key="6">
    <source>
        <dbReference type="ARBA" id="ARBA00023136"/>
    </source>
</evidence>
<dbReference type="InterPro" id="IPR050360">
    <property type="entry name" value="MFS_Sugar_Transporters"/>
</dbReference>
<evidence type="ECO:0000256" key="3">
    <source>
        <dbReference type="ARBA" id="ARBA00022448"/>
    </source>
</evidence>
<dbReference type="Pfam" id="PF00083">
    <property type="entry name" value="Sugar_tr"/>
    <property type="match status" value="1"/>
</dbReference>
<evidence type="ECO:0000313" key="10">
    <source>
        <dbReference type="EMBL" id="KAJ9644817.1"/>
    </source>
</evidence>
<evidence type="ECO:0000256" key="4">
    <source>
        <dbReference type="ARBA" id="ARBA00022692"/>
    </source>
</evidence>
<keyword evidence="6 8" id="KW-0472">Membrane</keyword>
<dbReference type="InterPro" id="IPR020846">
    <property type="entry name" value="MFS_dom"/>
</dbReference>
<evidence type="ECO:0000256" key="2">
    <source>
        <dbReference type="ARBA" id="ARBA00010992"/>
    </source>
</evidence>
<evidence type="ECO:0000313" key="11">
    <source>
        <dbReference type="Proteomes" id="UP001172681"/>
    </source>
</evidence>
<feature type="domain" description="Major facilitator superfamily (MFS) profile" evidence="9">
    <location>
        <begin position="15"/>
        <end position="458"/>
    </location>
</feature>
<dbReference type="Gene3D" id="1.20.1250.20">
    <property type="entry name" value="MFS general substrate transporter like domains"/>
    <property type="match status" value="1"/>
</dbReference>
<dbReference type="InterPro" id="IPR005829">
    <property type="entry name" value="Sugar_transporter_CS"/>
</dbReference>
<comment type="subcellular location">
    <subcellularLocation>
        <location evidence="1">Membrane</location>
        <topology evidence="1">Multi-pass membrane protein</topology>
    </subcellularLocation>
</comment>
<dbReference type="PANTHER" id="PTHR48022">
    <property type="entry name" value="PLASTIDIC GLUCOSE TRANSPORTER 4"/>
    <property type="match status" value="1"/>
</dbReference>
<dbReference type="Proteomes" id="UP001172681">
    <property type="component" value="Unassembled WGS sequence"/>
</dbReference>
<proteinExistence type="inferred from homology"/>
<sequence length="517" mass="56755">MPSIRLEGHALGLLVGSVGAVAFLLQGYDQAVVNGLLTLPTWEKQFPSINTSVDKSHSRSVLQGTAVAIYEVGCSLGALSCFILGDILGRRKTIFLAACVVIIGVIIQATPFSLGQLIPARIITGLGVGAFTATVPMWVTECSKAHNRGRLVMMEGCFAIGGVCFATWLDFGFFFVKNNSVNWRFPIAFQSVFALIVLWLILLLPESPRWLVKKGDYEGAKDSLSRLDALPRNSRLIVDEIDIIKASIDAEHVGSSGNPFAMTRNRHLHRTLLAMAVNMLAQMTGVNIVTFYSNVIFQHILGYSPTLSRVISGCLQIWQFFCATLAVFLVDRIGRRKLLLIGSFGMIIAQSGLAALTKYAAGSKSIAGATLLFDFMTLFFFPIGLFLIPFMYSAEISPLRIRAKVTAMSTATNWIFNFLVAEVTPLGFDHLGWKYYTVYVCTSSLAFTVYFFFCPETKGRALEDIDEIFLRSTNVFEPVKIANSLPLGAGAALDEEAEKAEREELALHGRRYSARGS</sequence>
<feature type="transmembrane region" description="Helical" evidence="8">
    <location>
        <begin position="338"/>
        <end position="360"/>
    </location>
</feature>
<feature type="transmembrane region" description="Helical" evidence="8">
    <location>
        <begin position="94"/>
        <end position="112"/>
    </location>
</feature>
<accession>A0AA38YCZ3</accession>
<keyword evidence="11" id="KW-1185">Reference proteome</keyword>
<keyword evidence="4 8" id="KW-0812">Transmembrane</keyword>
<evidence type="ECO:0000256" key="1">
    <source>
        <dbReference type="ARBA" id="ARBA00004141"/>
    </source>
</evidence>
<feature type="transmembrane region" description="Helical" evidence="8">
    <location>
        <begin position="67"/>
        <end position="87"/>
    </location>
</feature>